<feature type="compositionally biased region" description="Basic and acidic residues" evidence="1">
    <location>
        <begin position="46"/>
        <end position="57"/>
    </location>
</feature>
<accession>A0AAD4BK78</accession>
<evidence type="ECO:0000313" key="2">
    <source>
        <dbReference type="EMBL" id="KAF8432559.1"/>
    </source>
</evidence>
<keyword evidence="3" id="KW-1185">Reference proteome</keyword>
<feature type="non-terminal residue" evidence="2">
    <location>
        <position position="1"/>
    </location>
</feature>
<feature type="non-terminal residue" evidence="2">
    <location>
        <position position="57"/>
    </location>
</feature>
<protein>
    <submittedName>
        <fullName evidence="2">Uncharacterized protein</fullName>
    </submittedName>
</protein>
<dbReference type="AlphaFoldDB" id="A0AAD4BK78"/>
<gene>
    <name evidence="2" type="ORF">L210DRAFT_786598</name>
</gene>
<name>A0AAD4BK78_BOLED</name>
<sequence>KYQWSEQTRTATCRCQFCGNIFKPQGFRAHEKHCGKRKGKQQQRTRLAEEYERDIEQ</sequence>
<feature type="compositionally biased region" description="Basic residues" evidence="1">
    <location>
        <begin position="33"/>
        <end position="43"/>
    </location>
</feature>
<comment type="caution">
    <text evidence="2">The sequence shown here is derived from an EMBL/GenBank/DDBJ whole genome shotgun (WGS) entry which is preliminary data.</text>
</comment>
<dbReference type="Proteomes" id="UP001194468">
    <property type="component" value="Unassembled WGS sequence"/>
</dbReference>
<reference evidence="2" key="2">
    <citation type="journal article" date="2020" name="Nat. Commun.">
        <title>Large-scale genome sequencing of mycorrhizal fungi provides insights into the early evolution of symbiotic traits.</title>
        <authorList>
            <person name="Miyauchi S."/>
            <person name="Kiss E."/>
            <person name="Kuo A."/>
            <person name="Drula E."/>
            <person name="Kohler A."/>
            <person name="Sanchez-Garcia M."/>
            <person name="Morin E."/>
            <person name="Andreopoulos B."/>
            <person name="Barry K.W."/>
            <person name="Bonito G."/>
            <person name="Buee M."/>
            <person name="Carver A."/>
            <person name="Chen C."/>
            <person name="Cichocki N."/>
            <person name="Clum A."/>
            <person name="Culley D."/>
            <person name="Crous P.W."/>
            <person name="Fauchery L."/>
            <person name="Girlanda M."/>
            <person name="Hayes R.D."/>
            <person name="Keri Z."/>
            <person name="LaButti K."/>
            <person name="Lipzen A."/>
            <person name="Lombard V."/>
            <person name="Magnuson J."/>
            <person name="Maillard F."/>
            <person name="Murat C."/>
            <person name="Nolan M."/>
            <person name="Ohm R.A."/>
            <person name="Pangilinan J."/>
            <person name="Pereira M.F."/>
            <person name="Perotto S."/>
            <person name="Peter M."/>
            <person name="Pfister S."/>
            <person name="Riley R."/>
            <person name="Sitrit Y."/>
            <person name="Stielow J.B."/>
            <person name="Szollosi G."/>
            <person name="Zifcakova L."/>
            <person name="Stursova M."/>
            <person name="Spatafora J.W."/>
            <person name="Tedersoo L."/>
            <person name="Vaario L.M."/>
            <person name="Yamada A."/>
            <person name="Yan M."/>
            <person name="Wang P."/>
            <person name="Xu J."/>
            <person name="Bruns T."/>
            <person name="Baldrian P."/>
            <person name="Vilgalys R."/>
            <person name="Dunand C."/>
            <person name="Henrissat B."/>
            <person name="Grigoriev I.V."/>
            <person name="Hibbett D."/>
            <person name="Nagy L.G."/>
            <person name="Martin F.M."/>
        </authorList>
    </citation>
    <scope>NUCLEOTIDE SEQUENCE</scope>
    <source>
        <strain evidence="2">BED1</strain>
    </source>
</reference>
<proteinExistence type="predicted"/>
<reference evidence="2" key="1">
    <citation type="submission" date="2019-10" db="EMBL/GenBank/DDBJ databases">
        <authorList>
            <consortium name="DOE Joint Genome Institute"/>
            <person name="Kuo A."/>
            <person name="Miyauchi S."/>
            <person name="Kiss E."/>
            <person name="Drula E."/>
            <person name="Kohler A."/>
            <person name="Sanchez-Garcia M."/>
            <person name="Andreopoulos B."/>
            <person name="Barry K.W."/>
            <person name="Bonito G."/>
            <person name="Buee M."/>
            <person name="Carver A."/>
            <person name="Chen C."/>
            <person name="Cichocki N."/>
            <person name="Clum A."/>
            <person name="Culley D."/>
            <person name="Crous P.W."/>
            <person name="Fauchery L."/>
            <person name="Girlanda M."/>
            <person name="Hayes R."/>
            <person name="Keri Z."/>
            <person name="LaButti K."/>
            <person name="Lipzen A."/>
            <person name="Lombard V."/>
            <person name="Magnuson J."/>
            <person name="Maillard F."/>
            <person name="Morin E."/>
            <person name="Murat C."/>
            <person name="Nolan M."/>
            <person name="Ohm R."/>
            <person name="Pangilinan J."/>
            <person name="Pereira M."/>
            <person name="Perotto S."/>
            <person name="Peter M."/>
            <person name="Riley R."/>
            <person name="Sitrit Y."/>
            <person name="Stielow B."/>
            <person name="Szollosi G."/>
            <person name="Zifcakova L."/>
            <person name="Stursova M."/>
            <person name="Spatafora J.W."/>
            <person name="Tedersoo L."/>
            <person name="Vaario L.-M."/>
            <person name="Yamada A."/>
            <person name="Yan M."/>
            <person name="Wang P."/>
            <person name="Xu J."/>
            <person name="Bruns T."/>
            <person name="Baldrian P."/>
            <person name="Vilgalys R."/>
            <person name="Henrissat B."/>
            <person name="Grigoriev I.V."/>
            <person name="Hibbett D."/>
            <person name="Nagy L.G."/>
            <person name="Martin F.M."/>
        </authorList>
    </citation>
    <scope>NUCLEOTIDE SEQUENCE</scope>
    <source>
        <strain evidence="2">BED1</strain>
    </source>
</reference>
<evidence type="ECO:0000256" key="1">
    <source>
        <dbReference type="SAM" id="MobiDB-lite"/>
    </source>
</evidence>
<dbReference type="EMBL" id="WHUW01000039">
    <property type="protein sequence ID" value="KAF8432559.1"/>
    <property type="molecule type" value="Genomic_DNA"/>
</dbReference>
<organism evidence="2 3">
    <name type="scientific">Boletus edulis BED1</name>
    <dbReference type="NCBI Taxonomy" id="1328754"/>
    <lineage>
        <taxon>Eukaryota</taxon>
        <taxon>Fungi</taxon>
        <taxon>Dikarya</taxon>
        <taxon>Basidiomycota</taxon>
        <taxon>Agaricomycotina</taxon>
        <taxon>Agaricomycetes</taxon>
        <taxon>Agaricomycetidae</taxon>
        <taxon>Boletales</taxon>
        <taxon>Boletineae</taxon>
        <taxon>Boletaceae</taxon>
        <taxon>Boletoideae</taxon>
        <taxon>Boletus</taxon>
    </lineage>
</organism>
<evidence type="ECO:0000313" key="3">
    <source>
        <dbReference type="Proteomes" id="UP001194468"/>
    </source>
</evidence>
<feature type="region of interest" description="Disordered" evidence="1">
    <location>
        <begin position="33"/>
        <end position="57"/>
    </location>
</feature>